<protein>
    <submittedName>
        <fullName evidence="2">Prepilin-type N-terminal cleavage/methylation domain-containing protein</fullName>
    </submittedName>
</protein>
<comment type="caution">
    <text evidence="2">The sequence shown here is derived from an EMBL/GenBank/DDBJ whole genome shotgun (WGS) entry which is preliminary data.</text>
</comment>
<dbReference type="RefSeq" id="WP_151621057.1">
    <property type="nucleotide sequence ID" value="NZ_WBXO01000010.1"/>
</dbReference>
<dbReference type="NCBIfam" id="TIGR02532">
    <property type="entry name" value="IV_pilin_GFxxxE"/>
    <property type="match status" value="1"/>
</dbReference>
<gene>
    <name evidence="2" type="ORF">F9B85_11490</name>
</gene>
<dbReference type="Proteomes" id="UP000468766">
    <property type="component" value="Unassembled WGS sequence"/>
</dbReference>
<feature type="transmembrane region" description="Helical" evidence="1">
    <location>
        <begin position="12"/>
        <end position="32"/>
    </location>
</feature>
<dbReference type="InterPro" id="IPR012902">
    <property type="entry name" value="N_methyl_site"/>
</dbReference>
<proteinExistence type="predicted"/>
<keyword evidence="1" id="KW-1133">Transmembrane helix</keyword>
<evidence type="ECO:0000313" key="2">
    <source>
        <dbReference type="EMBL" id="KAB2951650.1"/>
    </source>
</evidence>
<keyword evidence="1" id="KW-0472">Membrane</keyword>
<evidence type="ECO:0000313" key="3">
    <source>
        <dbReference type="Proteomes" id="UP000468766"/>
    </source>
</evidence>
<evidence type="ECO:0000256" key="1">
    <source>
        <dbReference type="SAM" id="Phobius"/>
    </source>
</evidence>
<sequence length="120" mass="13248">MKILSEESGFTLVEVLVSLSLISIVLVAYLGLFTNSFQGIYSSGYKGEALFETQQDMEQQIINKAVKTPPDELIVNFTNGSFTDNKIKIPGNEIIMKRKYTDGFGNDNASVSLSVFVPDK</sequence>
<accession>A0A6I0F3B6</accession>
<name>A0A6I0F3B6_9FIRM</name>
<dbReference type="Pfam" id="PF07963">
    <property type="entry name" value="N_methyl"/>
    <property type="match status" value="1"/>
</dbReference>
<reference evidence="2 3" key="1">
    <citation type="submission" date="2019-10" db="EMBL/GenBank/DDBJ databases">
        <title>Whole-genome sequence of the extremophile Heliorestis acidaminivorans DSM 24790.</title>
        <authorList>
            <person name="Kyndt J.A."/>
            <person name="Meyer T.E."/>
        </authorList>
    </citation>
    <scope>NUCLEOTIDE SEQUENCE [LARGE SCALE GENOMIC DNA]</scope>
    <source>
        <strain evidence="2 3">DSM 24790</strain>
    </source>
</reference>
<dbReference type="PROSITE" id="PS00409">
    <property type="entry name" value="PROKAR_NTER_METHYL"/>
    <property type="match status" value="1"/>
</dbReference>
<dbReference type="AlphaFoldDB" id="A0A6I0F3B6"/>
<keyword evidence="3" id="KW-1185">Reference proteome</keyword>
<organism evidence="2 3">
    <name type="scientific">Heliorestis acidaminivorans</name>
    <dbReference type="NCBI Taxonomy" id="553427"/>
    <lineage>
        <taxon>Bacteria</taxon>
        <taxon>Bacillati</taxon>
        <taxon>Bacillota</taxon>
        <taxon>Clostridia</taxon>
        <taxon>Eubacteriales</taxon>
        <taxon>Heliobacteriaceae</taxon>
        <taxon>Heliorestis</taxon>
    </lineage>
</organism>
<keyword evidence="1" id="KW-0812">Transmembrane</keyword>
<dbReference type="EMBL" id="WBXO01000010">
    <property type="protein sequence ID" value="KAB2951650.1"/>
    <property type="molecule type" value="Genomic_DNA"/>
</dbReference>